<protein>
    <submittedName>
        <fullName evidence="1">Uncharacterized protein</fullName>
    </submittedName>
</protein>
<name>F0BBY0_9XANT</name>
<organism evidence="1 2">
    <name type="scientific">Xanthomonas vesicatoria ATCC 35937</name>
    <dbReference type="NCBI Taxonomy" id="925775"/>
    <lineage>
        <taxon>Bacteria</taxon>
        <taxon>Pseudomonadati</taxon>
        <taxon>Pseudomonadota</taxon>
        <taxon>Gammaproteobacteria</taxon>
        <taxon>Lysobacterales</taxon>
        <taxon>Lysobacteraceae</taxon>
        <taxon>Xanthomonas</taxon>
    </lineage>
</organism>
<sequence>MQPLADAAAKQAIGPMCRRVAESDLHAGGTARGTGMTAL</sequence>
<evidence type="ECO:0000313" key="1">
    <source>
        <dbReference type="EMBL" id="EGD10054.1"/>
    </source>
</evidence>
<dbReference type="EMBL" id="AEQV01000044">
    <property type="protein sequence ID" value="EGD10054.1"/>
    <property type="molecule type" value="Genomic_DNA"/>
</dbReference>
<comment type="caution">
    <text evidence="1">The sequence shown here is derived from an EMBL/GenBank/DDBJ whole genome shotgun (WGS) entry which is preliminary data.</text>
</comment>
<dbReference type="Proteomes" id="UP000003299">
    <property type="component" value="Unassembled WGS sequence"/>
</dbReference>
<evidence type="ECO:0000313" key="2">
    <source>
        <dbReference type="Proteomes" id="UP000003299"/>
    </source>
</evidence>
<gene>
    <name evidence="1" type="ORF">XVE_1604</name>
</gene>
<dbReference type="AlphaFoldDB" id="F0BBY0"/>
<reference evidence="1 2" key="1">
    <citation type="journal article" date="2011" name="BMC Genomics">
        <title>Comparative genomics reveals diversity among xanthomonads infecting tomato and pepper.</title>
        <authorList>
            <person name="Potnis N."/>
            <person name="Krasileva K."/>
            <person name="Chow V."/>
            <person name="Almeida N.F."/>
            <person name="Patil P.B."/>
            <person name="Ryan R.P."/>
            <person name="Sharlach M."/>
            <person name="Behlau F."/>
            <person name="Dow J.M."/>
            <person name="Momol M.T."/>
            <person name="White F.F."/>
            <person name="Preston J.F."/>
            <person name="Vinatzer B.A."/>
            <person name="Koebnik R."/>
            <person name="Setubal J.C."/>
            <person name="Norman D.J."/>
            <person name="Staskawicz B.J."/>
            <person name="Jones J.B."/>
        </authorList>
    </citation>
    <scope>NUCLEOTIDE SEQUENCE [LARGE SCALE GENOMIC DNA]</scope>
    <source>
        <strain evidence="1 2">ATCC 35937</strain>
    </source>
</reference>
<accession>F0BBY0</accession>
<proteinExistence type="predicted"/>